<name>A0A7W8JTC2_9DEIO</name>
<dbReference type="AlphaFoldDB" id="A0A7W8JTC2"/>
<evidence type="ECO:0000256" key="4">
    <source>
        <dbReference type="ARBA" id="ARBA00022801"/>
    </source>
</evidence>
<dbReference type="InterPro" id="IPR008928">
    <property type="entry name" value="6-hairpin_glycosidase_sf"/>
</dbReference>
<accession>A0A7W8JTC2</accession>
<dbReference type="Gene3D" id="1.50.10.10">
    <property type="match status" value="1"/>
</dbReference>
<dbReference type="Pfam" id="PF12899">
    <property type="entry name" value="Glyco_hydro_100"/>
    <property type="match status" value="1"/>
</dbReference>
<organism evidence="7 8">
    <name type="scientific">Deinococcus humi</name>
    <dbReference type="NCBI Taxonomy" id="662880"/>
    <lineage>
        <taxon>Bacteria</taxon>
        <taxon>Thermotogati</taxon>
        <taxon>Deinococcota</taxon>
        <taxon>Deinococci</taxon>
        <taxon>Deinococcales</taxon>
        <taxon>Deinococcaceae</taxon>
        <taxon>Deinococcus</taxon>
    </lineage>
</organism>
<evidence type="ECO:0000256" key="3">
    <source>
        <dbReference type="ARBA" id="ARBA00012758"/>
    </source>
</evidence>
<evidence type="ECO:0000313" key="8">
    <source>
        <dbReference type="Proteomes" id="UP000552709"/>
    </source>
</evidence>
<keyword evidence="8" id="KW-1185">Reference proteome</keyword>
<dbReference type="SUPFAM" id="SSF48208">
    <property type="entry name" value="Six-hairpin glycosidases"/>
    <property type="match status" value="1"/>
</dbReference>
<sequence>MTDLAATLADTGRPLAERAVIGNGSPIGLLGSSTAYKQVWARDSMICTLGLMLCAGREGQEIARRSVRTLAAYQSRLGNIPHNVGFTGIPDPALIAHGGALHVGEDAPTVVVDSAHAGCIDNSLWFILGNYYLHRSDGDTGRLRDLWPHLQRAYTWLEYQDSNECGLLEVHEAMDWADLFANRYNSLWPNVLWFAAQRAMAHMSGALGESDEVYSARAEDIRFKINTLLWVGPEVDKDMAWIERHRKEWLYPVRLTTLVLQERPYFLPYMAFRDYEDRFDTFGNLIAILFGLASDVQAHKILDYIHSAGVNEPWPVKAIYPPVQPGDKDWREYYRLRNLNLPNHYHNGGIWPFIGGFYVAALVKTGRLREAAWQLDRLAQMDQLSRTPGLEWDFNEWHHGLTGRPSGFRGQSWSAAMFVYAHECVRRGECPVFNAGEGWA</sequence>
<evidence type="ECO:0000313" key="7">
    <source>
        <dbReference type="EMBL" id="MBB5362826.1"/>
    </source>
</evidence>
<evidence type="ECO:0000256" key="2">
    <source>
        <dbReference type="ARBA" id="ARBA00007671"/>
    </source>
</evidence>
<comment type="catalytic activity">
    <reaction evidence="1">
        <text>Hydrolysis of terminal non-reducing beta-D-fructofuranoside residues in beta-D-fructofuranosides.</text>
        <dbReference type="EC" id="3.2.1.26"/>
    </reaction>
</comment>
<evidence type="ECO:0000256" key="5">
    <source>
        <dbReference type="ARBA" id="ARBA00023277"/>
    </source>
</evidence>
<reference evidence="7 8" key="1">
    <citation type="submission" date="2020-08" db="EMBL/GenBank/DDBJ databases">
        <title>Genomic Encyclopedia of Type Strains, Phase IV (KMG-IV): sequencing the most valuable type-strain genomes for metagenomic binning, comparative biology and taxonomic classification.</title>
        <authorList>
            <person name="Goeker M."/>
        </authorList>
    </citation>
    <scope>NUCLEOTIDE SEQUENCE [LARGE SCALE GENOMIC DNA]</scope>
    <source>
        <strain evidence="7 8">DSM 27939</strain>
    </source>
</reference>
<dbReference type="RefSeq" id="WP_184130593.1">
    <property type="nucleotide sequence ID" value="NZ_JACHFL010000004.1"/>
</dbReference>
<dbReference type="GO" id="GO:0005975">
    <property type="term" value="P:carbohydrate metabolic process"/>
    <property type="evidence" value="ECO:0007669"/>
    <property type="project" value="InterPro"/>
</dbReference>
<comment type="caution">
    <text evidence="7">The sequence shown here is derived from an EMBL/GenBank/DDBJ whole genome shotgun (WGS) entry which is preliminary data.</text>
</comment>
<dbReference type="EMBL" id="JACHFL010000004">
    <property type="protein sequence ID" value="MBB5362826.1"/>
    <property type="molecule type" value="Genomic_DNA"/>
</dbReference>
<proteinExistence type="inferred from homology"/>
<evidence type="ECO:0000256" key="1">
    <source>
        <dbReference type="ARBA" id="ARBA00000094"/>
    </source>
</evidence>
<gene>
    <name evidence="7" type="ORF">HNQ08_001924</name>
</gene>
<protein>
    <recommendedName>
        <fullName evidence="3">beta-fructofuranosidase</fullName>
        <ecNumber evidence="3">3.2.1.26</ecNumber>
    </recommendedName>
</protein>
<dbReference type="GO" id="GO:0004564">
    <property type="term" value="F:beta-fructofuranosidase activity"/>
    <property type="evidence" value="ECO:0007669"/>
    <property type="project" value="UniProtKB-EC"/>
</dbReference>
<keyword evidence="4" id="KW-0378">Hydrolase</keyword>
<keyword evidence="6" id="KW-0326">Glycosidase</keyword>
<dbReference type="PANTHER" id="PTHR34987:SF4">
    <property type="entry name" value="ALPHA-L-RHAMNOSIDASE C-TERMINAL DOMAIN-CONTAINING PROTEIN"/>
    <property type="match status" value="1"/>
</dbReference>
<dbReference type="PANTHER" id="PTHR34987">
    <property type="entry name" value="C, PUTATIVE (AFU_ORTHOLOGUE AFUA_3G02880)-RELATED"/>
    <property type="match status" value="1"/>
</dbReference>
<comment type="similarity">
    <text evidence="2">Belongs to the glycosyl hydrolase 100 family.</text>
</comment>
<keyword evidence="5" id="KW-0119">Carbohydrate metabolism</keyword>
<dbReference type="InterPro" id="IPR024746">
    <property type="entry name" value="Glyco_hydro_100"/>
</dbReference>
<dbReference type="InterPro" id="IPR012341">
    <property type="entry name" value="6hp_glycosidase-like_sf"/>
</dbReference>
<dbReference type="Proteomes" id="UP000552709">
    <property type="component" value="Unassembled WGS sequence"/>
</dbReference>
<dbReference type="EC" id="3.2.1.26" evidence="3"/>
<evidence type="ECO:0000256" key="6">
    <source>
        <dbReference type="ARBA" id="ARBA00023295"/>
    </source>
</evidence>
<dbReference type="GO" id="GO:0033926">
    <property type="term" value="F:endo-alpha-N-acetylgalactosaminidase activity"/>
    <property type="evidence" value="ECO:0007669"/>
    <property type="project" value="InterPro"/>
</dbReference>